<proteinExistence type="inferred from homology"/>
<keyword evidence="4" id="KW-0611">Plant defense</keyword>
<dbReference type="InterPro" id="IPR002182">
    <property type="entry name" value="NB-ARC"/>
</dbReference>
<dbReference type="Pfam" id="PF23598">
    <property type="entry name" value="LRR_14"/>
    <property type="match status" value="1"/>
</dbReference>
<dbReference type="Proteomes" id="UP001151287">
    <property type="component" value="Unassembled WGS sequence"/>
</dbReference>
<dbReference type="Pfam" id="PF23559">
    <property type="entry name" value="WHD_DRP"/>
    <property type="match status" value="1"/>
</dbReference>
<feature type="domain" description="Disease resistance protein At4g27190-like leucine-rich repeats" evidence="7">
    <location>
        <begin position="583"/>
        <end position="708"/>
    </location>
</feature>
<dbReference type="SUPFAM" id="SSF52540">
    <property type="entry name" value="P-loop containing nucleoside triphosphate hydrolases"/>
    <property type="match status" value="1"/>
</dbReference>
<dbReference type="PANTHER" id="PTHR33463">
    <property type="entry name" value="NB-ARC DOMAIN-CONTAINING PROTEIN-RELATED"/>
    <property type="match status" value="1"/>
</dbReference>
<evidence type="ECO:0000256" key="1">
    <source>
        <dbReference type="ARBA" id="ARBA00008894"/>
    </source>
</evidence>
<dbReference type="Gene3D" id="1.10.8.430">
    <property type="entry name" value="Helical domain of apoptotic protease-activating factors"/>
    <property type="match status" value="1"/>
</dbReference>
<dbReference type="InterPro" id="IPR042197">
    <property type="entry name" value="Apaf_helical"/>
</dbReference>
<name>A0A9Q0HSH0_9POAL</name>
<dbReference type="GO" id="GO:0043531">
    <property type="term" value="F:ADP binding"/>
    <property type="evidence" value="ECO:0007669"/>
    <property type="project" value="InterPro"/>
</dbReference>
<dbReference type="GO" id="GO:0042742">
    <property type="term" value="P:defense response to bacterium"/>
    <property type="evidence" value="ECO:0007669"/>
    <property type="project" value="UniProtKB-ARBA"/>
</dbReference>
<dbReference type="PROSITE" id="PS51450">
    <property type="entry name" value="LRR"/>
    <property type="match status" value="1"/>
</dbReference>
<dbReference type="SUPFAM" id="SSF52058">
    <property type="entry name" value="L domain-like"/>
    <property type="match status" value="1"/>
</dbReference>
<keyword evidence="2" id="KW-0433">Leucine-rich repeat</keyword>
<gene>
    <name evidence="10" type="ORF">LUZ63_005291</name>
</gene>
<dbReference type="EMBL" id="JAMQYH010000002">
    <property type="protein sequence ID" value="KAJ1696779.1"/>
    <property type="molecule type" value="Genomic_DNA"/>
</dbReference>
<dbReference type="SMART" id="SM00369">
    <property type="entry name" value="LRR_TYP"/>
    <property type="match status" value="2"/>
</dbReference>
<dbReference type="Pfam" id="PF23247">
    <property type="entry name" value="LRR_RPS2"/>
    <property type="match status" value="1"/>
</dbReference>
<dbReference type="OrthoDB" id="675885at2759"/>
<evidence type="ECO:0008006" key="12">
    <source>
        <dbReference type="Google" id="ProtNLM"/>
    </source>
</evidence>
<dbReference type="FunFam" id="1.10.10.10:FF:000322">
    <property type="entry name" value="Probable disease resistance protein At1g63360"/>
    <property type="match status" value="1"/>
</dbReference>
<dbReference type="Gene3D" id="3.40.50.300">
    <property type="entry name" value="P-loop containing nucleotide triphosphate hydrolases"/>
    <property type="match status" value="1"/>
</dbReference>
<evidence type="ECO:0000313" key="11">
    <source>
        <dbReference type="Proteomes" id="UP001151287"/>
    </source>
</evidence>
<reference evidence="10" key="1">
    <citation type="journal article" date="2022" name="Cell">
        <title>Repeat-based holocentromeres influence genome architecture and karyotype evolution.</title>
        <authorList>
            <person name="Hofstatter P.G."/>
            <person name="Thangavel G."/>
            <person name="Lux T."/>
            <person name="Neumann P."/>
            <person name="Vondrak T."/>
            <person name="Novak P."/>
            <person name="Zhang M."/>
            <person name="Costa L."/>
            <person name="Castellani M."/>
            <person name="Scott A."/>
            <person name="Toegelov H."/>
            <person name="Fuchs J."/>
            <person name="Mata-Sucre Y."/>
            <person name="Dias Y."/>
            <person name="Vanzela A.L.L."/>
            <person name="Huettel B."/>
            <person name="Almeida C.C.S."/>
            <person name="Simkova H."/>
            <person name="Souza G."/>
            <person name="Pedrosa-Harand A."/>
            <person name="Macas J."/>
            <person name="Mayer K.F.X."/>
            <person name="Houben A."/>
            <person name="Marques A."/>
        </authorList>
    </citation>
    <scope>NUCLEOTIDE SEQUENCE</scope>
    <source>
        <strain evidence="10">RhyBre1mFocal</strain>
    </source>
</reference>
<dbReference type="Gene3D" id="3.80.10.10">
    <property type="entry name" value="Ribonuclease Inhibitor"/>
    <property type="match status" value="1"/>
</dbReference>
<evidence type="ECO:0000256" key="2">
    <source>
        <dbReference type="ARBA" id="ARBA00022614"/>
    </source>
</evidence>
<dbReference type="InterPro" id="IPR055414">
    <property type="entry name" value="LRR_R13L4/SHOC2-like"/>
</dbReference>
<dbReference type="PRINTS" id="PR00364">
    <property type="entry name" value="DISEASERSIST"/>
</dbReference>
<dbReference type="InterPro" id="IPR032675">
    <property type="entry name" value="LRR_dom_sf"/>
</dbReference>
<dbReference type="PANTHER" id="PTHR33463:SF207">
    <property type="entry name" value="AAA+ ATPASE DOMAIN-CONTAINING PROTEIN"/>
    <property type="match status" value="1"/>
</dbReference>
<sequence length="750" mass="86588">MGGVGKTRLLDLVHNSYIRNSSFDVVVKVTASRECSVEKLQAELCEKCGFGRGTSVESQARIISNCLSNRNFLILLDDLWNQIDLHRVGIPFPLGLVSQFKRKVVITTRLLTVCGLMNVKKSHKVDSLDLEHALRLFKEYVGHETINSHPLVPSLALEVVKELDGLPLALITIGASMYGKKDPREWDDAIDLLKKSRLNEIEATREEEKIYYRLKLSYDFLESKKLRDCFLTCSLWPEDRHIYKDDLIECWIGLGSLDASDAQNIYNAGITLIGKLTSACLLEEIGPSHVKMHDVIRDMALWLAHDLGKEKDKWVVQTGAGVNQVLHENYHWWNVERATLIYIPRELADQSIPRDANKLQFLTVSVLDVIRTETLVKNLKFFCHLTFLNMSSCYLNSFPQDISYLVNLRHLDLSDNDISSVPEELKFVRKLKCLFLADNWITSFPEGVISELKELMILHLGAINNQLRKKSENTKDEDIDGENKRDYMTWLIKEIGCLGNIRSLSITLYDATHFQSLLEIPNLPIRSLDLDYVNDTDTLLIPSGFIGNNRIRDNLDSLFLTVKSVSRVVLENESQNSYCPINHLEFERMEMLEEIIWQNSTPKDLFMRLETLIIMDCGKLKDVSWTLYLPCLQKLELIRCDNIITLIEHFNSVSTTEERTKMVPLTFPSLRKLTLEDLPNLQSICDQSIMFPSLENIWICRCVMLKKLPFRSNTVPNKLTIIKARREWWERLEWEDNDLKQILQPLVKIW</sequence>
<dbReference type="GO" id="GO:0002758">
    <property type="term" value="P:innate immune response-activating signaling pathway"/>
    <property type="evidence" value="ECO:0007669"/>
    <property type="project" value="UniProtKB-ARBA"/>
</dbReference>
<evidence type="ECO:0000256" key="5">
    <source>
        <dbReference type="ARBA" id="ARBA00022840"/>
    </source>
</evidence>
<dbReference type="InterPro" id="IPR058922">
    <property type="entry name" value="WHD_DRP"/>
</dbReference>
<feature type="domain" description="NB-ARC" evidence="6">
    <location>
        <begin position="1"/>
        <end position="145"/>
    </location>
</feature>
<accession>A0A9Q0HSH0</accession>
<feature type="domain" description="Disease resistance protein winged helix" evidence="8">
    <location>
        <begin position="235"/>
        <end position="300"/>
    </location>
</feature>
<comment type="similarity">
    <text evidence="1">Belongs to the disease resistance NB-LRR family.</text>
</comment>
<dbReference type="GO" id="GO:0005524">
    <property type="term" value="F:ATP binding"/>
    <property type="evidence" value="ECO:0007669"/>
    <property type="project" value="UniProtKB-KW"/>
</dbReference>
<evidence type="ECO:0000313" key="10">
    <source>
        <dbReference type="EMBL" id="KAJ1696779.1"/>
    </source>
</evidence>
<evidence type="ECO:0000259" key="8">
    <source>
        <dbReference type="Pfam" id="PF23559"/>
    </source>
</evidence>
<dbReference type="AlphaFoldDB" id="A0A9Q0HSH0"/>
<evidence type="ECO:0000256" key="4">
    <source>
        <dbReference type="ARBA" id="ARBA00022821"/>
    </source>
</evidence>
<evidence type="ECO:0000259" key="7">
    <source>
        <dbReference type="Pfam" id="PF23247"/>
    </source>
</evidence>
<dbReference type="GO" id="GO:0009626">
    <property type="term" value="P:plant-type hypersensitive response"/>
    <property type="evidence" value="ECO:0007669"/>
    <property type="project" value="UniProtKB-ARBA"/>
</dbReference>
<keyword evidence="5" id="KW-0067">ATP-binding</keyword>
<dbReference type="InterPro" id="IPR027417">
    <property type="entry name" value="P-loop_NTPase"/>
</dbReference>
<feature type="domain" description="Disease resistance R13L4/SHOC-2-like LRR" evidence="9">
    <location>
        <begin position="376"/>
        <end position="516"/>
    </location>
</feature>
<dbReference type="InterPro" id="IPR003591">
    <property type="entry name" value="Leu-rich_rpt_typical-subtyp"/>
</dbReference>
<protein>
    <recommendedName>
        <fullName evidence="12">NB-ARC domain-containing protein</fullName>
    </recommendedName>
</protein>
<dbReference type="Gene3D" id="1.10.10.10">
    <property type="entry name" value="Winged helix-like DNA-binding domain superfamily/Winged helix DNA-binding domain"/>
    <property type="match status" value="1"/>
</dbReference>
<dbReference type="Pfam" id="PF00931">
    <property type="entry name" value="NB-ARC"/>
    <property type="match status" value="1"/>
</dbReference>
<evidence type="ECO:0000256" key="3">
    <source>
        <dbReference type="ARBA" id="ARBA00022737"/>
    </source>
</evidence>
<evidence type="ECO:0000259" key="6">
    <source>
        <dbReference type="Pfam" id="PF00931"/>
    </source>
</evidence>
<keyword evidence="11" id="KW-1185">Reference proteome</keyword>
<dbReference type="InterPro" id="IPR050905">
    <property type="entry name" value="Plant_NBS-LRR"/>
</dbReference>
<evidence type="ECO:0000259" key="9">
    <source>
        <dbReference type="Pfam" id="PF23598"/>
    </source>
</evidence>
<dbReference type="InterPro" id="IPR036388">
    <property type="entry name" value="WH-like_DNA-bd_sf"/>
</dbReference>
<keyword evidence="5" id="KW-0547">Nucleotide-binding</keyword>
<dbReference type="InterPro" id="IPR057135">
    <property type="entry name" value="At4g27190-like_LRR"/>
</dbReference>
<dbReference type="InterPro" id="IPR001611">
    <property type="entry name" value="Leu-rich_rpt"/>
</dbReference>
<keyword evidence="3" id="KW-0677">Repeat</keyword>
<comment type="caution">
    <text evidence="10">The sequence shown here is derived from an EMBL/GenBank/DDBJ whole genome shotgun (WGS) entry which is preliminary data.</text>
</comment>
<organism evidence="10 11">
    <name type="scientific">Rhynchospora breviuscula</name>
    <dbReference type="NCBI Taxonomy" id="2022672"/>
    <lineage>
        <taxon>Eukaryota</taxon>
        <taxon>Viridiplantae</taxon>
        <taxon>Streptophyta</taxon>
        <taxon>Embryophyta</taxon>
        <taxon>Tracheophyta</taxon>
        <taxon>Spermatophyta</taxon>
        <taxon>Magnoliopsida</taxon>
        <taxon>Liliopsida</taxon>
        <taxon>Poales</taxon>
        <taxon>Cyperaceae</taxon>
        <taxon>Cyperoideae</taxon>
        <taxon>Rhynchosporeae</taxon>
        <taxon>Rhynchospora</taxon>
    </lineage>
</organism>